<name>A0AAN7N5Z6_MYCAM</name>
<proteinExistence type="predicted"/>
<protein>
    <submittedName>
        <fullName evidence="4">Uncharacterized protein</fullName>
    </submittedName>
</protein>
<dbReference type="AlphaFoldDB" id="A0AAN7N5Z6"/>
<evidence type="ECO:0000313" key="4">
    <source>
        <dbReference type="EMBL" id="KAK4822493.1"/>
    </source>
</evidence>
<organism evidence="4 5">
    <name type="scientific">Mycteria americana</name>
    <name type="common">Wood stork</name>
    <dbReference type="NCBI Taxonomy" id="33587"/>
    <lineage>
        <taxon>Eukaryota</taxon>
        <taxon>Metazoa</taxon>
        <taxon>Chordata</taxon>
        <taxon>Craniata</taxon>
        <taxon>Vertebrata</taxon>
        <taxon>Euteleostomi</taxon>
        <taxon>Archelosauria</taxon>
        <taxon>Archosauria</taxon>
        <taxon>Dinosauria</taxon>
        <taxon>Saurischia</taxon>
        <taxon>Theropoda</taxon>
        <taxon>Coelurosauria</taxon>
        <taxon>Aves</taxon>
        <taxon>Neognathae</taxon>
        <taxon>Neoaves</taxon>
        <taxon>Aequornithes</taxon>
        <taxon>Ciconiiformes</taxon>
        <taxon>Ciconiidae</taxon>
        <taxon>Mycteria</taxon>
    </lineage>
</organism>
<gene>
    <name evidence="2" type="ORF">QYF61_015497</name>
    <name evidence="3" type="ORF">QYF61_015498</name>
    <name evidence="4" type="ORF">QYF61_015499</name>
</gene>
<evidence type="ECO:0000313" key="5">
    <source>
        <dbReference type="Proteomes" id="UP001333110"/>
    </source>
</evidence>
<reference evidence="4 5" key="1">
    <citation type="journal article" date="2023" name="J. Hered.">
        <title>Chromosome-level genome of the wood stork (Mycteria americana) provides insight into avian chromosome evolution.</title>
        <authorList>
            <person name="Flamio R. Jr."/>
            <person name="Ramstad K.M."/>
        </authorList>
    </citation>
    <scope>NUCLEOTIDE SEQUENCE [LARGE SCALE GENOMIC DNA]</scope>
    <source>
        <strain evidence="4">JAX WOST 10</strain>
    </source>
</reference>
<dbReference type="EMBL" id="JAUNZN010000004">
    <property type="protein sequence ID" value="KAK4822492.1"/>
    <property type="molecule type" value="Genomic_DNA"/>
</dbReference>
<dbReference type="EMBL" id="JAUNZN010000004">
    <property type="protein sequence ID" value="KAK4822491.1"/>
    <property type="molecule type" value="Genomic_DNA"/>
</dbReference>
<dbReference type="EMBL" id="JAUNZN010000004">
    <property type="protein sequence ID" value="KAK4822493.1"/>
    <property type="molecule type" value="Genomic_DNA"/>
</dbReference>
<evidence type="ECO:0000313" key="3">
    <source>
        <dbReference type="EMBL" id="KAK4822492.1"/>
    </source>
</evidence>
<sequence>MAEVQLLRHRARPEDVSRGAAAAEPRTLATENTLPSRQWAVLPHLSSTAKAHSGELGEEWLESSLAKRDLGALVNGRQCAQVAKKANSILACIRNSMASRTREVIVPLYTALERLRELGLFSLEKRRLRGDLIALYNYLKGGCSEVGVSLFCQGASDRTRGNGLKLRQGRLRLHVRKTFFTERLIKHWNRLPREAVEAPWLEVFKRCVDVVLRDLVQWWRWQC</sequence>
<evidence type="ECO:0000256" key="1">
    <source>
        <dbReference type="SAM" id="MobiDB-lite"/>
    </source>
</evidence>
<comment type="caution">
    <text evidence="4">The sequence shown here is derived from an EMBL/GenBank/DDBJ whole genome shotgun (WGS) entry which is preliminary data.</text>
</comment>
<evidence type="ECO:0000313" key="2">
    <source>
        <dbReference type="EMBL" id="KAK4822491.1"/>
    </source>
</evidence>
<keyword evidence="5" id="KW-1185">Reference proteome</keyword>
<dbReference type="Proteomes" id="UP001333110">
    <property type="component" value="Unassembled WGS sequence"/>
</dbReference>
<accession>A0AAN7N5Z6</accession>
<feature type="region of interest" description="Disordered" evidence="1">
    <location>
        <begin position="1"/>
        <end position="24"/>
    </location>
</feature>